<evidence type="ECO:0000313" key="1">
    <source>
        <dbReference type="EMBL" id="QIN81658.1"/>
    </source>
</evidence>
<dbReference type="EMBL" id="CP045119">
    <property type="protein sequence ID" value="QIN81658.1"/>
    <property type="molecule type" value="Genomic_DNA"/>
</dbReference>
<organism evidence="1 2">
    <name type="scientific">Rubrobacter tropicus</name>
    <dbReference type="NCBI Taxonomy" id="2653851"/>
    <lineage>
        <taxon>Bacteria</taxon>
        <taxon>Bacillati</taxon>
        <taxon>Actinomycetota</taxon>
        <taxon>Rubrobacteria</taxon>
        <taxon>Rubrobacterales</taxon>
        <taxon>Rubrobacteraceae</taxon>
        <taxon>Rubrobacter</taxon>
    </lineage>
</organism>
<protein>
    <submittedName>
        <fullName evidence="1">Uncharacterized protein</fullName>
    </submittedName>
</protein>
<dbReference type="KEGG" id="rub:GBA63_02695"/>
<evidence type="ECO:0000313" key="2">
    <source>
        <dbReference type="Proteomes" id="UP000501452"/>
    </source>
</evidence>
<dbReference type="RefSeq" id="WP_166173257.1">
    <property type="nucleotide sequence ID" value="NZ_CP045119.1"/>
</dbReference>
<name>A0A6G8Q5D9_9ACTN</name>
<dbReference type="AlphaFoldDB" id="A0A6G8Q5D9"/>
<reference evidence="1 2" key="1">
    <citation type="submission" date="2019-10" db="EMBL/GenBank/DDBJ databases">
        <title>Rubrobacter sp nov SCSIO 52090 isolated from a deep-sea sediment in the South China Sea.</title>
        <authorList>
            <person name="Chen R.W."/>
        </authorList>
    </citation>
    <scope>NUCLEOTIDE SEQUENCE [LARGE SCALE GENOMIC DNA]</scope>
    <source>
        <strain evidence="1 2">SCSIO 52909</strain>
    </source>
</reference>
<gene>
    <name evidence="1" type="ORF">GBA63_02695</name>
</gene>
<keyword evidence="2" id="KW-1185">Reference proteome</keyword>
<accession>A0A6G8Q5D9</accession>
<dbReference type="Proteomes" id="UP000501452">
    <property type="component" value="Chromosome"/>
</dbReference>
<sequence>MYGEFYAAQDRTLRQQELADKVAERQRYARPKDRLSLRARLARQLFALAVAAEREETWRVVWERLEARQ</sequence>
<proteinExistence type="predicted"/>